<keyword evidence="1" id="KW-0805">Transcription regulation</keyword>
<dbReference type="EMBL" id="JACCBX010000019">
    <property type="protein sequence ID" value="NYE09181.1"/>
    <property type="molecule type" value="Genomic_DNA"/>
</dbReference>
<feature type="domain" description="Response regulatory" evidence="6">
    <location>
        <begin position="3"/>
        <end position="120"/>
    </location>
</feature>
<accession>A0A852TLZ9</accession>
<keyword evidence="3" id="KW-0804">Transcription</keyword>
<comment type="caution">
    <text evidence="7">The sequence shown here is derived from an EMBL/GenBank/DDBJ whole genome shotgun (WGS) entry which is preliminary data.</text>
</comment>
<dbReference type="PROSITE" id="PS50110">
    <property type="entry name" value="RESPONSE_REGULATORY"/>
    <property type="match status" value="1"/>
</dbReference>
<name>A0A852TLZ9_9BACI</name>
<dbReference type="CDD" id="cd17536">
    <property type="entry name" value="REC_YesN-like"/>
    <property type="match status" value="1"/>
</dbReference>
<dbReference type="AlphaFoldDB" id="A0A852TLZ9"/>
<gene>
    <name evidence="7" type="ORF">F4694_006038</name>
</gene>
<dbReference type="PROSITE" id="PS01124">
    <property type="entry name" value="HTH_ARAC_FAMILY_2"/>
    <property type="match status" value="1"/>
</dbReference>
<protein>
    <submittedName>
        <fullName evidence="7">Two-component system response regulator YesN</fullName>
    </submittedName>
</protein>
<evidence type="ECO:0000313" key="7">
    <source>
        <dbReference type="EMBL" id="NYE09181.1"/>
    </source>
</evidence>
<dbReference type="PANTHER" id="PTHR43280">
    <property type="entry name" value="ARAC-FAMILY TRANSCRIPTIONAL REGULATOR"/>
    <property type="match status" value="1"/>
</dbReference>
<proteinExistence type="predicted"/>
<dbReference type="PRINTS" id="PR00032">
    <property type="entry name" value="HTHARAC"/>
</dbReference>
<dbReference type="InterPro" id="IPR009057">
    <property type="entry name" value="Homeodomain-like_sf"/>
</dbReference>
<dbReference type="GO" id="GO:0000160">
    <property type="term" value="P:phosphorelay signal transduction system"/>
    <property type="evidence" value="ECO:0007669"/>
    <property type="project" value="InterPro"/>
</dbReference>
<dbReference type="GO" id="GO:0043565">
    <property type="term" value="F:sequence-specific DNA binding"/>
    <property type="evidence" value="ECO:0007669"/>
    <property type="project" value="InterPro"/>
</dbReference>
<dbReference type="InterPro" id="IPR018060">
    <property type="entry name" value="HTH_AraC"/>
</dbReference>
<reference evidence="8" key="2">
    <citation type="submission" date="2020-08" db="EMBL/GenBank/DDBJ databases">
        <title>The Agave Microbiome: Exploring the role of microbial communities in plant adaptations to desert environments.</title>
        <authorList>
            <person name="Partida-Martinez L.P."/>
        </authorList>
    </citation>
    <scope>NUCLEOTIDE SEQUENCE [LARGE SCALE GENOMIC DNA]</scope>
    <source>
        <strain evidence="8">AT2.8</strain>
    </source>
</reference>
<evidence type="ECO:0000259" key="5">
    <source>
        <dbReference type="PROSITE" id="PS01124"/>
    </source>
</evidence>
<dbReference type="Proteomes" id="UP000548423">
    <property type="component" value="Unassembled WGS sequence"/>
</dbReference>
<feature type="domain" description="HTH araC/xylS-type" evidence="5">
    <location>
        <begin position="151"/>
        <end position="249"/>
    </location>
</feature>
<dbReference type="SUPFAM" id="SSF46689">
    <property type="entry name" value="Homeodomain-like"/>
    <property type="match status" value="2"/>
</dbReference>
<dbReference type="Gene3D" id="3.40.50.2300">
    <property type="match status" value="1"/>
</dbReference>
<evidence type="ECO:0000313" key="8">
    <source>
        <dbReference type="Proteomes" id="UP000548423"/>
    </source>
</evidence>
<evidence type="ECO:0000256" key="4">
    <source>
        <dbReference type="PROSITE-ProRule" id="PRU00169"/>
    </source>
</evidence>
<evidence type="ECO:0000256" key="3">
    <source>
        <dbReference type="ARBA" id="ARBA00023163"/>
    </source>
</evidence>
<dbReference type="SUPFAM" id="SSF52172">
    <property type="entry name" value="CheY-like"/>
    <property type="match status" value="1"/>
</dbReference>
<organism evidence="7 8">
    <name type="scientific">Neobacillus niacini</name>
    <dbReference type="NCBI Taxonomy" id="86668"/>
    <lineage>
        <taxon>Bacteria</taxon>
        <taxon>Bacillati</taxon>
        <taxon>Bacillota</taxon>
        <taxon>Bacilli</taxon>
        <taxon>Bacillales</taxon>
        <taxon>Bacillaceae</taxon>
        <taxon>Neobacillus</taxon>
    </lineage>
</organism>
<dbReference type="SMART" id="SM00448">
    <property type="entry name" value="REC"/>
    <property type="match status" value="1"/>
</dbReference>
<evidence type="ECO:0000259" key="6">
    <source>
        <dbReference type="PROSITE" id="PS50110"/>
    </source>
</evidence>
<dbReference type="InterPro" id="IPR011006">
    <property type="entry name" value="CheY-like_superfamily"/>
</dbReference>
<dbReference type="GO" id="GO:0003700">
    <property type="term" value="F:DNA-binding transcription factor activity"/>
    <property type="evidence" value="ECO:0007669"/>
    <property type="project" value="InterPro"/>
</dbReference>
<dbReference type="PANTHER" id="PTHR43280:SF2">
    <property type="entry name" value="HTH-TYPE TRANSCRIPTIONAL REGULATOR EXSA"/>
    <property type="match status" value="1"/>
</dbReference>
<dbReference type="InterPro" id="IPR018062">
    <property type="entry name" value="HTH_AraC-typ_CS"/>
</dbReference>
<keyword evidence="4" id="KW-0597">Phosphoprotein</keyword>
<sequence length="254" mass="29437">MNEVVLVDDDVIVIEFLKKVIPWHDYGFQVVASFQDSSEALAFMEENPFDVLITDIGMPKLNGIELIEQLKKLKINSYNVILSCHDEFTFAQQAIKLEAYDYILKESMEETNIIALLERLKEKLDQEGYTSYQHIKVSKLLELTSRNEDVLKAQEYVKTHLGEKISLTEVAAHLHLNSSYLSRMYKKETGEGFVEYVTRVKMEKALELLDQSFKSVEQIAYELGFDSKSYFLKTFKRFYGVSPKSFKHKDNVSV</sequence>
<dbReference type="Pfam" id="PF00072">
    <property type="entry name" value="Response_reg"/>
    <property type="match status" value="1"/>
</dbReference>
<dbReference type="InterPro" id="IPR001789">
    <property type="entry name" value="Sig_transdc_resp-reg_receiver"/>
</dbReference>
<evidence type="ECO:0000256" key="1">
    <source>
        <dbReference type="ARBA" id="ARBA00023015"/>
    </source>
</evidence>
<dbReference type="PROSITE" id="PS00041">
    <property type="entry name" value="HTH_ARAC_FAMILY_1"/>
    <property type="match status" value="1"/>
</dbReference>
<keyword evidence="2" id="KW-0238">DNA-binding</keyword>
<dbReference type="Gene3D" id="1.10.10.60">
    <property type="entry name" value="Homeodomain-like"/>
    <property type="match status" value="2"/>
</dbReference>
<evidence type="ECO:0000256" key="2">
    <source>
        <dbReference type="ARBA" id="ARBA00023125"/>
    </source>
</evidence>
<dbReference type="InterPro" id="IPR020449">
    <property type="entry name" value="Tscrpt_reg_AraC-type_HTH"/>
</dbReference>
<dbReference type="Pfam" id="PF12833">
    <property type="entry name" value="HTH_18"/>
    <property type="match status" value="1"/>
</dbReference>
<reference evidence="8" key="1">
    <citation type="submission" date="2020-07" db="EMBL/GenBank/DDBJ databases">
        <authorList>
            <person name="Partida-Martinez L."/>
            <person name="Huntemann M."/>
            <person name="Clum A."/>
            <person name="Wang J."/>
            <person name="Palaniappan K."/>
            <person name="Ritter S."/>
            <person name="Chen I.-M."/>
            <person name="Stamatis D."/>
            <person name="Reddy T."/>
            <person name="O'Malley R."/>
            <person name="Daum C."/>
            <person name="Shapiro N."/>
            <person name="Ivanova N."/>
            <person name="Kyrpides N."/>
            <person name="Woyke T."/>
        </authorList>
    </citation>
    <scope>NUCLEOTIDE SEQUENCE [LARGE SCALE GENOMIC DNA]</scope>
    <source>
        <strain evidence="8">AT2.8</strain>
    </source>
</reference>
<feature type="modified residue" description="4-aspartylphosphate" evidence="4">
    <location>
        <position position="55"/>
    </location>
</feature>
<dbReference type="SMART" id="SM00342">
    <property type="entry name" value="HTH_ARAC"/>
    <property type="match status" value="1"/>
</dbReference>